<feature type="signal peptide" evidence="1">
    <location>
        <begin position="1"/>
        <end position="23"/>
    </location>
</feature>
<comment type="caution">
    <text evidence="2">The sequence shown here is derived from an EMBL/GenBank/DDBJ whole genome shotgun (WGS) entry which is preliminary data.</text>
</comment>
<dbReference type="EMBL" id="QJSW01000031">
    <property type="protein sequence ID" value="PYE43180.1"/>
    <property type="molecule type" value="Genomic_DNA"/>
</dbReference>
<accession>A0A2V4VE58</accession>
<feature type="chain" id="PRO_5039091158" evidence="1">
    <location>
        <begin position="24"/>
        <end position="42"/>
    </location>
</feature>
<sequence length="42" mass="4663">MKSKKIMAILLFSVMILSTFPISQNNVQDQIYVPSAHGIGQI</sequence>
<proteinExistence type="predicted"/>
<dbReference type="AlphaFoldDB" id="A0A2V4VE58"/>
<evidence type="ECO:0000313" key="3">
    <source>
        <dbReference type="Proteomes" id="UP000247790"/>
    </source>
</evidence>
<evidence type="ECO:0000256" key="1">
    <source>
        <dbReference type="SAM" id="SignalP"/>
    </source>
</evidence>
<reference evidence="2 3" key="1">
    <citation type="submission" date="2018-06" db="EMBL/GenBank/DDBJ databases">
        <title>Genomic Encyclopedia of Type Strains, Phase III (KMG-III): the genomes of soil and plant-associated and newly described type strains.</title>
        <authorList>
            <person name="Whitman W."/>
        </authorList>
    </citation>
    <scope>NUCLEOTIDE SEQUENCE [LARGE SCALE GENOMIC DNA]</scope>
    <source>
        <strain evidence="2 3">CECT 7022</strain>
    </source>
</reference>
<gene>
    <name evidence="2" type="ORF">DFQ00_13139</name>
</gene>
<organism evidence="2 3">
    <name type="scientific">Paenibacillus barcinonensis</name>
    <dbReference type="NCBI Taxonomy" id="198119"/>
    <lineage>
        <taxon>Bacteria</taxon>
        <taxon>Bacillati</taxon>
        <taxon>Bacillota</taxon>
        <taxon>Bacilli</taxon>
        <taxon>Bacillales</taxon>
        <taxon>Paenibacillaceae</taxon>
        <taxon>Paenibacillus</taxon>
    </lineage>
</organism>
<protein>
    <submittedName>
        <fullName evidence="2">Uncharacterized protein</fullName>
    </submittedName>
</protein>
<keyword evidence="1" id="KW-0732">Signal</keyword>
<name>A0A2V4VE58_PAEBA</name>
<dbReference type="Proteomes" id="UP000247790">
    <property type="component" value="Unassembled WGS sequence"/>
</dbReference>
<evidence type="ECO:0000313" key="2">
    <source>
        <dbReference type="EMBL" id="PYE43180.1"/>
    </source>
</evidence>